<evidence type="ECO:0000256" key="1">
    <source>
        <dbReference type="ARBA" id="ARBA00023319"/>
    </source>
</evidence>
<dbReference type="Pfam" id="PF00047">
    <property type="entry name" value="ig"/>
    <property type="match status" value="1"/>
</dbReference>
<evidence type="ECO:0000259" key="3">
    <source>
        <dbReference type="PROSITE" id="PS50835"/>
    </source>
</evidence>
<accession>A0AAV6GT62</accession>
<dbReference type="EMBL" id="JADWDJ010000007">
    <property type="protein sequence ID" value="KAG5278050.1"/>
    <property type="molecule type" value="Genomic_DNA"/>
</dbReference>
<dbReference type="InterPro" id="IPR036179">
    <property type="entry name" value="Ig-like_dom_sf"/>
</dbReference>
<feature type="compositionally biased region" description="Polar residues" evidence="2">
    <location>
        <begin position="214"/>
        <end position="229"/>
    </location>
</feature>
<dbReference type="PANTHER" id="PTHR46013:SF4">
    <property type="entry name" value="B-CELL RECEPTOR CD22-RELATED"/>
    <property type="match status" value="1"/>
</dbReference>
<name>A0AAV6GT62_9TELE</name>
<dbReference type="SMART" id="SM00408">
    <property type="entry name" value="IGc2"/>
    <property type="match status" value="1"/>
</dbReference>
<reference evidence="4" key="1">
    <citation type="submission" date="2020-10" db="EMBL/GenBank/DDBJ databases">
        <title>Chromosome-scale genome assembly of the Allis shad, Alosa alosa.</title>
        <authorList>
            <person name="Margot Z."/>
            <person name="Christophe K."/>
            <person name="Cabau C."/>
            <person name="Louis A."/>
            <person name="Berthelot C."/>
            <person name="Parey E."/>
            <person name="Roest Crollius H."/>
            <person name="Montfort J."/>
            <person name="Robinson-Rechavi M."/>
            <person name="Bucao C."/>
            <person name="Bouchez O."/>
            <person name="Gislard M."/>
            <person name="Lluch J."/>
            <person name="Milhes M."/>
            <person name="Lampietro C."/>
            <person name="Lopez Roques C."/>
            <person name="Donnadieu C."/>
            <person name="Braasch I."/>
            <person name="Desvignes T."/>
            <person name="Postlethwait J."/>
            <person name="Bobe J."/>
            <person name="Guiguen Y."/>
        </authorList>
    </citation>
    <scope>NUCLEOTIDE SEQUENCE</scope>
    <source>
        <strain evidence="4">M-15738</strain>
        <tissue evidence="4">Blood</tissue>
    </source>
</reference>
<keyword evidence="1" id="KW-0393">Immunoglobulin domain</keyword>
<dbReference type="PROSITE" id="PS50835">
    <property type="entry name" value="IG_LIKE"/>
    <property type="match status" value="2"/>
</dbReference>
<dbReference type="InterPro" id="IPR003598">
    <property type="entry name" value="Ig_sub2"/>
</dbReference>
<gene>
    <name evidence="4" type="ORF">AALO_G00094640</name>
</gene>
<keyword evidence="5" id="KW-1185">Reference proteome</keyword>
<comment type="caution">
    <text evidence="4">The sequence shown here is derived from an EMBL/GenBank/DDBJ whole genome shotgun (WGS) entry which is preliminary data.</text>
</comment>
<feature type="domain" description="Ig-like" evidence="3">
    <location>
        <begin position="1"/>
        <end position="71"/>
    </location>
</feature>
<dbReference type="CDD" id="cd00096">
    <property type="entry name" value="Ig"/>
    <property type="match status" value="1"/>
</dbReference>
<dbReference type="PANTHER" id="PTHR46013">
    <property type="entry name" value="VASCULAR CELL ADHESION MOLECULE 1"/>
    <property type="match status" value="1"/>
</dbReference>
<feature type="compositionally biased region" description="Polar residues" evidence="2">
    <location>
        <begin position="149"/>
        <end position="161"/>
    </location>
</feature>
<feature type="region of interest" description="Disordered" evidence="2">
    <location>
        <begin position="132"/>
        <end position="229"/>
    </location>
</feature>
<dbReference type="Proteomes" id="UP000823561">
    <property type="component" value="Chromosome 7"/>
</dbReference>
<sequence length="229" mass="24796">MTLTCRVTNCPPGGSTYSFTWSKDGHPVEEKQIINNQLQLHPVTYEDEGNYTCAVRGHEGHPSPAHMLNVQYSPRNTVVSRNPSNETLEGDSVTLTCSSDANPPVENYTWFKDQDDDQYANIGFQGSTGVACSPSAEAAGGAEDDGHYSNIQPHGSTQTAGAQEDDVQYASVQFKKARAAEGSPAHADQEDSVIYSGVQSQHPSQLRPSEEEGSANTDIYSTVQKQPRT</sequence>
<dbReference type="SUPFAM" id="SSF48726">
    <property type="entry name" value="Immunoglobulin"/>
    <property type="match status" value="2"/>
</dbReference>
<dbReference type="InterPro" id="IPR013151">
    <property type="entry name" value="Immunoglobulin_dom"/>
</dbReference>
<organism evidence="4 5">
    <name type="scientific">Alosa alosa</name>
    <name type="common">allis shad</name>
    <dbReference type="NCBI Taxonomy" id="278164"/>
    <lineage>
        <taxon>Eukaryota</taxon>
        <taxon>Metazoa</taxon>
        <taxon>Chordata</taxon>
        <taxon>Craniata</taxon>
        <taxon>Vertebrata</taxon>
        <taxon>Euteleostomi</taxon>
        <taxon>Actinopterygii</taxon>
        <taxon>Neopterygii</taxon>
        <taxon>Teleostei</taxon>
        <taxon>Clupei</taxon>
        <taxon>Clupeiformes</taxon>
        <taxon>Clupeoidei</taxon>
        <taxon>Clupeidae</taxon>
        <taxon>Alosa</taxon>
    </lineage>
</organism>
<dbReference type="InterPro" id="IPR007110">
    <property type="entry name" value="Ig-like_dom"/>
</dbReference>
<protein>
    <recommendedName>
        <fullName evidence="3">Ig-like domain-containing protein</fullName>
    </recommendedName>
</protein>
<proteinExistence type="predicted"/>
<feature type="domain" description="Ig-like" evidence="3">
    <location>
        <begin position="74"/>
        <end position="168"/>
    </location>
</feature>
<evidence type="ECO:0000313" key="4">
    <source>
        <dbReference type="EMBL" id="KAG5278050.1"/>
    </source>
</evidence>
<feature type="compositionally biased region" description="Polar residues" evidence="2">
    <location>
        <begin position="197"/>
        <end position="207"/>
    </location>
</feature>
<dbReference type="Pfam" id="PF13927">
    <property type="entry name" value="Ig_3"/>
    <property type="match status" value="1"/>
</dbReference>
<dbReference type="Gene3D" id="2.60.40.10">
    <property type="entry name" value="Immunoglobulins"/>
    <property type="match status" value="2"/>
</dbReference>
<evidence type="ECO:0000256" key="2">
    <source>
        <dbReference type="SAM" id="MobiDB-lite"/>
    </source>
</evidence>
<evidence type="ECO:0000313" key="5">
    <source>
        <dbReference type="Proteomes" id="UP000823561"/>
    </source>
</evidence>
<dbReference type="InterPro" id="IPR013783">
    <property type="entry name" value="Ig-like_fold"/>
</dbReference>
<dbReference type="AlphaFoldDB" id="A0AAV6GT62"/>